<keyword evidence="2" id="KW-1185">Reference proteome</keyword>
<dbReference type="Gene3D" id="1.20.58.840">
    <property type="match status" value="1"/>
</dbReference>
<organism evidence="1 2">
    <name type="scientific">Micromonospora zhanjiangensis</name>
    <dbReference type="NCBI Taxonomy" id="1522057"/>
    <lineage>
        <taxon>Bacteria</taxon>
        <taxon>Bacillati</taxon>
        <taxon>Actinomycetota</taxon>
        <taxon>Actinomycetes</taxon>
        <taxon>Micromonosporales</taxon>
        <taxon>Micromonosporaceae</taxon>
        <taxon>Micromonospora</taxon>
    </lineage>
</organism>
<dbReference type="RefSeq" id="WP_377553102.1">
    <property type="nucleotide sequence ID" value="NZ_JBHSBN010000046.1"/>
</dbReference>
<evidence type="ECO:0000313" key="1">
    <source>
        <dbReference type="EMBL" id="MFC4110571.1"/>
    </source>
</evidence>
<dbReference type="InterPro" id="IPR011009">
    <property type="entry name" value="Kinase-like_dom_sf"/>
</dbReference>
<dbReference type="Proteomes" id="UP001595868">
    <property type="component" value="Unassembled WGS sequence"/>
</dbReference>
<evidence type="ECO:0000313" key="2">
    <source>
        <dbReference type="Proteomes" id="UP001595868"/>
    </source>
</evidence>
<dbReference type="Gene3D" id="3.30.200.20">
    <property type="entry name" value="Phosphorylase Kinase, domain 1"/>
    <property type="match status" value="1"/>
</dbReference>
<reference evidence="2" key="1">
    <citation type="journal article" date="2019" name="Int. J. Syst. Evol. Microbiol.">
        <title>The Global Catalogue of Microorganisms (GCM) 10K type strain sequencing project: providing services to taxonomists for standard genome sequencing and annotation.</title>
        <authorList>
            <consortium name="The Broad Institute Genomics Platform"/>
            <consortium name="The Broad Institute Genome Sequencing Center for Infectious Disease"/>
            <person name="Wu L."/>
            <person name="Ma J."/>
        </authorList>
    </citation>
    <scope>NUCLEOTIDE SEQUENCE [LARGE SCALE GENOMIC DNA]</scope>
    <source>
        <strain evidence="2">2902at01</strain>
    </source>
</reference>
<comment type="caution">
    <text evidence="1">The sequence shown here is derived from an EMBL/GenBank/DDBJ whole genome shotgun (WGS) entry which is preliminary data.</text>
</comment>
<dbReference type="EMBL" id="JBHSBN010000046">
    <property type="protein sequence ID" value="MFC4110571.1"/>
    <property type="molecule type" value="Genomic_DNA"/>
</dbReference>
<proteinExistence type="predicted"/>
<protein>
    <submittedName>
        <fullName evidence="1">Phosphotransferase family protein</fullName>
    </submittedName>
</protein>
<name>A0ABV8KWP7_9ACTN</name>
<accession>A0ABV8KWP7</accession>
<sequence length="328" mass="35658">MEERPDGFEDAALIAALADGWGLTVRAVTYRPVGFGSYHWSVRDDGGTDWFVTVDDLDRQDGPRDDTFAALDRALGTALALRQDAGLEFVVAPVPTRSGAAVARLDPRYAVSVFPTVQGEAGRFGPHRPTDRAEVLDLLVALHRATPLAGARPARADPSLPDRAGLHDALTALDRPWTGGPYADPTRRLLAGRADHVRRLLGDFDRQVAHVRAGASGWVVTHGEPHPGNLIRHPAGLRLVDWETVRLAPPERDLWLLTHGADDADDLLRRYASATGRPVDPTALAHYRLRWELADIAGYVVELRGPHGTGADTAASWRYLNGYLDAAP</sequence>
<dbReference type="SUPFAM" id="SSF56112">
    <property type="entry name" value="Protein kinase-like (PK-like)"/>
    <property type="match status" value="1"/>
</dbReference>
<gene>
    <name evidence="1" type="ORF">ACFOX0_32215</name>
</gene>
<dbReference type="Gene3D" id="1.10.510.10">
    <property type="entry name" value="Transferase(Phosphotransferase) domain 1"/>
    <property type="match status" value="1"/>
</dbReference>